<evidence type="ECO:0000313" key="14">
    <source>
        <dbReference type="EMBL" id="CAF1254030.1"/>
    </source>
</evidence>
<comment type="caution">
    <text evidence="14">The sequence shown here is derived from an EMBL/GenBank/DDBJ whole genome shotgun (WGS) entry which is preliminary data.</text>
</comment>
<proteinExistence type="predicted"/>
<dbReference type="GO" id="GO:0005886">
    <property type="term" value="C:plasma membrane"/>
    <property type="evidence" value="ECO:0007669"/>
    <property type="project" value="UniProtKB-SubCell"/>
</dbReference>
<dbReference type="Proteomes" id="UP000681967">
    <property type="component" value="Unassembled WGS sequence"/>
</dbReference>
<dbReference type="Pfam" id="PF13855">
    <property type="entry name" value="LRR_8"/>
    <property type="match status" value="1"/>
</dbReference>
<sequence length="563" mass="65243">MVDGVRQNEERKKPLVRSILMTNHLMIQQSTSMKIFKILFILIVFNKISYGSNSSCLPCSSDLCYKCFNTLPADRTNVEQLTVICNTVNNSFQYQERFYSIIQSYTTINCSTKTLYLDRYSLWNYLEYMSITYANLTDFSPVIFNRSLSLSSPILYSIRTLNLSHNSLGIINKNFSYYFPSLEKLDLSYNHLILIKQQSFNNLINLKELYLNNNHLKQILPNIFPHKALSIINLNMNYWHCSCTNILTLLMSQPIPKCYTPYAFQYQNISIIAQQCFLRTKTNILIMTNIHKKQNLTCVLSPIIDAWKNKINKNITLLSAWDIEQHRSISLEKLSNSSNQSSNYLVCFNLKSPRSESIYAIINLSSIVSLQPTLFTKFILHTTSTRKPIIIVTESSNKLSPFVLWLFNTSKNILPKSFQKSDKQILIVWLILLIAAFIMFLFLIYFIYSHKAINTHPSKKSRSLFRFDKNPHNHRTLLNVKFTCKNHKCLCQYRRRAHSSLSLTNSTSTNLLGKPTSFIQPASATPDQLRYAKIKQIPSTKRLDKDYLAGEFRTIVTLKSLPN</sequence>
<evidence type="ECO:0000256" key="6">
    <source>
        <dbReference type="ARBA" id="ARBA00022729"/>
    </source>
</evidence>
<dbReference type="OrthoDB" id="5954366at2759"/>
<dbReference type="PROSITE" id="PS51450">
    <property type="entry name" value="LRR"/>
    <property type="match status" value="1"/>
</dbReference>
<dbReference type="InterPro" id="IPR032675">
    <property type="entry name" value="LRR_dom_sf"/>
</dbReference>
<evidence type="ECO:0000256" key="13">
    <source>
        <dbReference type="SAM" id="Phobius"/>
    </source>
</evidence>
<evidence type="ECO:0000256" key="10">
    <source>
        <dbReference type="ARBA" id="ARBA00023136"/>
    </source>
</evidence>
<evidence type="ECO:0000256" key="3">
    <source>
        <dbReference type="ARBA" id="ARBA00022475"/>
    </source>
</evidence>
<dbReference type="PANTHER" id="PTHR46473">
    <property type="entry name" value="GH08155P"/>
    <property type="match status" value="1"/>
</dbReference>
<keyword evidence="7" id="KW-0677">Repeat</keyword>
<feature type="transmembrane region" description="Helical" evidence="13">
    <location>
        <begin position="426"/>
        <end position="448"/>
    </location>
</feature>
<evidence type="ECO:0000256" key="4">
    <source>
        <dbReference type="ARBA" id="ARBA00022614"/>
    </source>
</evidence>
<dbReference type="Pfam" id="PF00560">
    <property type="entry name" value="LRR_1"/>
    <property type="match status" value="1"/>
</dbReference>
<evidence type="ECO:0000256" key="11">
    <source>
        <dbReference type="ARBA" id="ARBA00023157"/>
    </source>
</evidence>
<evidence type="ECO:0000256" key="1">
    <source>
        <dbReference type="ARBA" id="ARBA00004162"/>
    </source>
</evidence>
<evidence type="ECO:0000256" key="12">
    <source>
        <dbReference type="ARBA" id="ARBA00023303"/>
    </source>
</evidence>
<evidence type="ECO:0000256" key="5">
    <source>
        <dbReference type="ARBA" id="ARBA00022692"/>
    </source>
</evidence>
<dbReference type="Proteomes" id="UP000663855">
    <property type="component" value="Unassembled WGS sequence"/>
</dbReference>
<dbReference type="EMBL" id="CAJNOW010000153">
    <property type="protein sequence ID" value="CAF1254030.1"/>
    <property type="molecule type" value="Genomic_DNA"/>
</dbReference>
<dbReference type="EMBL" id="CAJOBH010001184">
    <property type="protein sequence ID" value="CAF3840472.1"/>
    <property type="molecule type" value="Genomic_DNA"/>
</dbReference>
<keyword evidence="2" id="KW-0813">Transport</keyword>
<organism evidence="14 17">
    <name type="scientific">Rotaria magnacalcarata</name>
    <dbReference type="NCBI Taxonomy" id="392030"/>
    <lineage>
        <taxon>Eukaryota</taxon>
        <taxon>Metazoa</taxon>
        <taxon>Spiralia</taxon>
        <taxon>Gnathifera</taxon>
        <taxon>Rotifera</taxon>
        <taxon>Eurotatoria</taxon>
        <taxon>Bdelloidea</taxon>
        <taxon>Philodinida</taxon>
        <taxon>Philodinidae</taxon>
        <taxon>Rotaria</taxon>
    </lineage>
</organism>
<dbReference type="SMART" id="SM00369">
    <property type="entry name" value="LRR_TYP"/>
    <property type="match status" value="3"/>
</dbReference>
<evidence type="ECO:0000256" key="9">
    <source>
        <dbReference type="ARBA" id="ARBA00023065"/>
    </source>
</evidence>
<evidence type="ECO:0000313" key="16">
    <source>
        <dbReference type="EMBL" id="CAF3840472.1"/>
    </source>
</evidence>
<evidence type="ECO:0000256" key="8">
    <source>
        <dbReference type="ARBA" id="ARBA00022989"/>
    </source>
</evidence>
<dbReference type="PANTHER" id="PTHR46473:SF10">
    <property type="entry name" value="LD45603P-RELATED"/>
    <property type="match status" value="1"/>
</dbReference>
<name>A0A815ACD0_9BILA</name>
<dbReference type="GO" id="GO:0034220">
    <property type="term" value="P:monoatomic ion transmembrane transport"/>
    <property type="evidence" value="ECO:0007669"/>
    <property type="project" value="UniProtKB-KW"/>
</dbReference>
<keyword evidence="8 13" id="KW-1133">Transmembrane helix</keyword>
<gene>
    <name evidence="16" type="ORF">BYL167_LOCUS5250</name>
    <name evidence="15" type="ORF">CJN711_LOCUS38677</name>
    <name evidence="14" type="ORF">KQP761_LOCUS2440</name>
</gene>
<dbReference type="EMBL" id="CAJNOV010018934">
    <property type="protein sequence ID" value="CAF1625995.1"/>
    <property type="molecule type" value="Genomic_DNA"/>
</dbReference>
<comment type="subcellular location">
    <subcellularLocation>
        <location evidence="1">Cell membrane</location>
        <topology evidence="1">Single-pass membrane protein</topology>
    </subcellularLocation>
</comment>
<keyword evidence="12" id="KW-0407">Ion channel</keyword>
<reference evidence="14" key="1">
    <citation type="submission" date="2021-02" db="EMBL/GenBank/DDBJ databases">
        <authorList>
            <person name="Nowell W R."/>
        </authorList>
    </citation>
    <scope>NUCLEOTIDE SEQUENCE</scope>
</reference>
<keyword evidence="10 13" id="KW-0472">Membrane</keyword>
<dbReference type="InterPro" id="IPR051432">
    <property type="entry name" value="KCNMA1_auxiliary"/>
</dbReference>
<keyword evidence="5 13" id="KW-0812">Transmembrane</keyword>
<dbReference type="AlphaFoldDB" id="A0A815ACD0"/>
<evidence type="ECO:0000256" key="7">
    <source>
        <dbReference type="ARBA" id="ARBA00022737"/>
    </source>
</evidence>
<keyword evidence="6" id="KW-0732">Signal</keyword>
<dbReference type="Gene3D" id="3.80.10.10">
    <property type="entry name" value="Ribonuclease Inhibitor"/>
    <property type="match status" value="1"/>
</dbReference>
<evidence type="ECO:0000313" key="15">
    <source>
        <dbReference type="EMBL" id="CAF1625995.1"/>
    </source>
</evidence>
<keyword evidence="3" id="KW-1003">Cell membrane</keyword>
<accession>A0A815ACD0</accession>
<dbReference type="SUPFAM" id="SSF52058">
    <property type="entry name" value="L domain-like"/>
    <property type="match status" value="1"/>
</dbReference>
<dbReference type="Proteomes" id="UP000663834">
    <property type="component" value="Unassembled WGS sequence"/>
</dbReference>
<keyword evidence="9" id="KW-0406">Ion transport</keyword>
<dbReference type="InterPro" id="IPR001611">
    <property type="entry name" value="Leu-rich_rpt"/>
</dbReference>
<evidence type="ECO:0000256" key="2">
    <source>
        <dbReference type="ARBA" id="ARBA00022448"/>
    </source>
</evidence>
<keyword evidence="4" id="KW-0433">Leucine-rich repeat</keyword>
<evidence type="ECO:0000313" key="17">
    <source>
        <dbReference type="Proteomes" id="UP000663834"/>
    </source>
</evidence>
<dbReference type="InterPro" id="IPR003591">
    <property type="entry name" value="Leu-rich_rpt_typical-subtyp"/>
</dbReference>
<keyword evidence="11" id="KW-1015">Disulfide bond</keyword>
<protein>
    <submittedName>
        <fullName evidence="14">Uncharacterized protein</fullName>
    </submittedName>
</protein>